<accession>A0AAV2SER1</accession>
<organism evidence="1 2">
    <name type="scientific">Meganyctiphanes norvegica</name>
    <name type="common">Northern krill</name>
    <name type="synonym">Thysanopoda norvegica</name>
    <dbReference type="NCBI Taxonomy" id="48144"/>
    <lineage>
        <taxon>Eukaryota</taxon>
        <taxon>Metazoa</taxon>
        <taxon>Ecdysozoa</taxon>
        <taxon>Arthropoda</taxon>
        <taxon>Crustacea</taxon>
        <taxon>Multicrustacea</taxon>
        <taxon>Malacostraca</taxon>
        <taxon>Eumalacostraca</taxon>
        <taxon>Eucarida</taxon>
        <taxon>Euphausiacea</taxon>
        <taxon>Euphausiidae</taxon>
        <taxon>Meganyctiphanes</taxon>
    </lineage>
</organism>
<evidence type="ECO:0008006" key="3">
    <source>
        <dbReference type="Google" id="ProtNLM"/>
    </source>
</evidence>
<dbReference type="PANTHER" id="PTHR23279:SF36">
    <property type="entry name" value="DEFECTIVE PROBOSCIS EXTENSION RESPONSE 9, ISOFORM A"/>
    <property type="match status" value="1"/>
</dbReference>
<reference evidence="1 2" key="1">
    <citation type="submission" date="2024-05" db="EMBL/GenBank/DDBJ databases">
        <authorList>
            <person name="Wallberg A."/>
        </authorList>
    </citation>
    <scope>NUCLEOTIDE SEQUENCE [LARGE SCALE GENOMIC DNA]</scope>
</reference>
<name>A0AAV2SER1_MEGNR</name>
<dbReference type="GO" id="GO:0032589">
    <property type="term" value="C:neuron projection membrane"/>
    <property type="evidence" value="ECO:0007669"/>
    <property type="project" value="TreeGrafter"/>
</dbReference>
<evidence type="ECO:0000313" key="1">
    <source>
        <dbReference type="EMBL" id="CAL4191904.1"/>
    </source>
</evidence>
<dbReference type="EMBL" id="CAXKWB010068387">
    <property type="protein sequence ID" value="CAL4191904.1"/>
    <property type="molecule type" value="Genomic_DNA"/>
</dbReference>
<dbReference type="PANTHER" id="PTHR23279">
    <property type="entry name" value="DEFECTIVE PROBOSCIS EXTENSION RESPONSE DPR -RELATED"/>
    <property type="match status" value="1"/>
</dbReference>
<sequence>MSSPIFEKKMRKYEFSNIFTWLISGHFEHHMNIVGTYAYANGTLMHIFNNFQKDWALHVRYAQPHDSGVYECQLSAHPPIGVLSQLTVIEAIAEITGGSEVRYVQVGSPVQLVCTITDLIEPPAYVFWYHGDRMVNYDPSRQLQVFSESNTPPLLADELLRPTTASELCSGTSGPHDLLLPIIPGEC</sequence>
<dbReference type="SUPFAM" id="SSF48726">
    <property type="entry name" value="Immunoglobulin"/>
    <property type="match status" value="2"/>
</dbReference>
<comment type="caution">
    <text evidence="1">The sequence shown here is derived from an EMBL/GenBank/DDBJ whole genome shotgun (WGS) entry which is preliminary data.</text>
</comment>
<dbReference type="GO" id="GO:0050808">
    <property type="term" value="P:synapse organization"/>
    <property type="evidence" value="ECO:0007669"/>
    <property type="project" value="TreeGrafter"/>
</dbReference>
<gene>
    <name evidence="1" type="ORF">MNOR_LOCUS36681</name>
</gene>
<dbReference type="InterPro" id="IPR037448">
    <property type="entry name" value="Zig-8"/>
</dbReference>
<dbReference type="AlphaFoldDB" id="A0AAV2SER1"/>
<protein>
    <recommendedName>
        <fullName evidence="3">Ig-like domain-containing protein</fullName>
    </recommendedName>
</protein>
<feature type="non-terminal residue" evidence="1">
    <location>
        <position position="187"/>
    </location>
</feature>
<keyword evidence="2" id="KW-1185">Reference proteome</keyword>
<proteinExistence type="predicted"/>
<dbReference type="Proteomes" id="UP001497623">
    <property type="component" value="Unassembled WGS sequence"/>
</dbReference>
<evidence type="ECO:0000313" key="2">
    <source>
        <dbReference type="Proteomes" id="UP001497623"/>
    </source>
</evidence>
<dbReference type="Gene3D" id="2.60.40.10">
    <property type="entry name" value="Immunoglobulins"/>
    <property type="match status" value="1"/>
</dbReference>
<dbReference type="InterPro" id="IPR036179">
    <property type="entry name" value="Ig-like_dom_sf"/>
</dbReference>
<dbReference type="InterPro" id="IPR013783">
    <property type="entry name" value="Ig-like_fold"/>
</dbReference>